<dbReference type="InterPro" id="IPR036179">
    <property type="entry name" value="Ig-like_dom_sf"/>
</dbReference>
<dbReference type="EMBL" id="BEZZ01061330">
    <property type="protein sequence ID" value="GCC41621.1"/>
    <property type="molecule type" value="Genomic_DNA"/>
</dbReference>
<evidence type="ECO:0000256" key="1">
    <source>
        <dbReference type="ARBA" id="ARBA00004496"/>
    </source>
</evidence>
<name>A0A401TG62_CHIPU</name>
<dbReference type="InterPro" id="IPR007110">
    <property type="entry name" value="Ig-like_dom"/>
</dbReference>
<feature type="domain" description="Ig-like" evidence="5">
    <location>
        <begin position="18"/>
        <end position="103"/>
    </location>
</feature>
<dbReference type="Proteomes" id="UP000287033">
    <property type="component" value="Unassembled WGS sequence"/>
</dbReference>
<sequence length="127" mass="14445">MEGVKVRTFFLFSPPEAPVLFTNKEKHPEEVYANENGQAVLAAIVSKEPASVTWYRHKEQVTKGEKYEMKNESRVHSLIIKNVLKNDSGFYICRSTDDEMIFNVNMTGRNSGAWSKSTELESKVGEI</sequence>
<evidence type="ECO:0000313" key="7">
    <source>
        <dbReference type="Proteomes" id="UP000287033"/>
    </source>
</evidence>
<dbReference type="AlphaFoldDB" id="A0A401TG62"/>
<dbReference type="InterPro" id="IPR052385">
    <property type="entry name" value="Obscurin/Obscurin-like_Reg"/>
</dbReference>
<evidence type="ECO:0000256" key="4">
    <source>
        <dbReference type="ARBA" id="ARBA00023157"/>
    </source>
</evidence>
<dbReference type="OMA" id="YPRIWGR"/>
<dbReference type="Pfam" id="PF07679">
    <property type="entry name" value="I-set"/>
    <property type="match status" value="1"/>
</dbReference>
<keyword evidence="4" id="KW-1015">Disulfide bond</keyword>
<evidence type="ECO:0000313" key="6">
    <source>
        <dbReference type="EMBL" id="GCC41621.1"/>
    </source>
</evidence>
<dbReference type="STRING" id="137246.A0A401TG62"/>
<keyword evidence="7" id="KW-1185">Reference proteome</keyword>
<comment type="subcellular location">
    <subcellularLocation>
        <location evidence="1">Cytoplasm</location>
    </subcellularLocation>
</comment>
<dbReference type="PANTHER" id="PTHR35971:SF5">
    <property type="entry name" value="OBSCURIN LIKE CYTOSKELETAL ADAPTOR 1"/>
    <property type="match status" value="1"/>
</dbReference>
<dbReference type="Gene3D" id="2.60.40.10">
    <property type="entry name" value="Immunoglobulins"/>
    <property type="match status" value="1"/>
</dbReference>
<dbReference type="InterPro" id="IPR003599">
    <property type="entry name" value="Ig_sub"/>
</dbReference>
<gene>
    <name evidence="6" type="ORF">chiPu_0025571</name>
</gene>
<organism evidence="6 7">
    <name type="scientific">Chiloscyllium punctatum</name>
    <name type="common">Brownbanded bambooshark</name>
    <name type="synonym">Hemiscyllium punctatum</name>
    <dbReference type="NCBI Taxonomy" id="137246"/>
    <lineage>
        <taxon>Eukaryota</taxon>
        <taxon>Metazoa</taxon>
        <taxon>Chordata</taxon>
        <taxon>Craniata</taxon>
        <taxon>Vertebrata</taxon>
        <taxon>Chondrichthyes</taxon>
        <taxon>Elasmobranchii</taxon>
        <taxon>Galeomorphii</taxon>
        <taxon>Galeoidea</taxon>
        <taxon>Orectolobiformes</taxon>
        <taxon>Hemiscylliidae</taxon>
        <taxon>Chiloscyllium</taxon>
    </lineage>
</organism>
<evidence type="ECO:0000259" key="5">
    <source>
        <dbReference type="PROSITE" id="PS50835"/>
    </source>
</evidence>
<dbReference type="GO" id="GO:0005737">
    <property type="term" value="C:cytoplasm"/>
    <property type="evidence" value="ECO:0007669"/>
    <property type="project" value="UniProtKB-SubCell"/>
</dbReference>
<dbReference type="SUPFAM" id="SSF48726">
    <property type="entry name" value="Immunoglobulin"/>
    <property type="match status" value="1"/>
</dbReference>
<reference evidence="6 7" key="1">
    <citation type="journal article" date="2018" name="Nat. Ecol. Evol.">
        <title>Shark genomes provide insights into elasmobranch evolution and the origin of vertebrates.</title>
        <authorList>
            <person name="Hara Y"/>
            <person name="Yamaguchi K"/>
            <person name="Onimaru K"/>
            <person name="Kadota M"/>
            <person name="Koyanagi M"/>
            <person name="Keeley SD"/>
            <person name="Tatsumi K"/>
            <person name="Tanaka K"/>
            <person name="Motone F"/>
            <person name="Kageyama Y"/>
            <person name="Nozu R"/>
            <person name="Adachi N"/>
            <person name="Nishimura O"/>
            <person name="Nakagawa R"/>
            <person name="Tanegashima C"/>
            <person name="Kiyatake I"/>
            <person name="Matsumoto R"/>
            <person name="Murakumo K"/>
            <person name="Nishida K"/>
            <person name="Terakita A"/>
            <person name="Kuratani S"/>
            <person name="Sato K"/>
            <person name="Hyodo S Kuraku.S."/>
        </authorList>
    </citation>
    <scope>NUCLEOTIDE SEQUENCE [LARGE SCALE GENOMIC DNA]</scope>
</reference>
<dbReference type="InterPro" id="IPR013783">
    <property type="entry name" value="Ig-like_fold"/>
</dbReference>
<dbReference type="OrthoDB" id="10062932at2759"/>
<evidence type="ECO:0000256" key="3">
    <source>
        <dbReference type="ARBA" id="ARBA00022553"/>
    </source>
</evidence>
<keyword evidence="2" id="KW-0963">Cytoplasm</keyword>
<dbReference type="InterPro" id="IPR013098">
    <property type="entry name" value="Ig_I-set"/>
</dbReference>
<protein>
    <recommendedName>
        <fullName evidence="5">Ig-like domain-containing protein</fullName>
    </recommendedName>
</protein>
<dbReference type="PROSITE" id="PS50835">
    <property type="entry name" value="IG_LIKE"/>
    <property type="match status" value="1"/>
</dbReference>
<evidence type="ECO:0000256" key="2">
    <source>
        <dbReference type="ARBA" id="ARBA00022490"/>
    </source>
</evidence>
<dbReference type="PANTHER" id="PTHR35971">
    <property type="entry name" value="SI:DKEY-31G6.6"/>
    <property type="match status" value="1"/>
</dbReference>
<keyword evidence="3" id="KW-0597">Phosphoprotein</keyword>
<comment type="caution">
    <text evidence="6">The sequence shown here is derived from an EMBL/GenBank/DDBJ whole genome shotgun (WGS) entry which is preliminary data.</text>
</comment>
<dbReference type="CDD" id="cd00096">
    <property type="entry name" value="Ig"/>
    <property type="match status" value="1"/>
</dbReference>
<accession>A0A401TG62</accession>
<dbReference type="SMART" id="SM00409">
    <property type="entry name" value="IG"/>
    <property type="match status" value="1"/>
</dbReference>
<proteinExistence type="predicted"/>